<gene>
    <name evidence="1" type="ORF">PIB30_036924</name>
</gene>
<organism evidence="1 2">
    <name type="scientific">Stylosanthes scabra</name>
    <dbReference type="NCBI Taxonomy" id="79078"/>
    <lineage>
        <taxon>Eukaryota</taxon>
        <taxon>Viridiplantae</taxon>
        <taxon>Streptophyta</taxon>
        <taxon>Embryophyta</taxon>
        <taxon>Tracheophyta</taxon>
        <taxon>Spermatophyta</taxon>
        <taxon>Magnoliopsida</taxon>
        <taxon>eudicotyledons</taxon>
        <taxon>Gunneridae</taxon>
        <taxon>Pentapetalae</taxon>
        <taxon>rosids</taxon>
        <taxon>fabids</taxon>
        <taxon>Fabales</taxon>
        <taxon>Fabaceae</taxon>
        <taxon>Papilionoideae</taxon>
        <taxon>50 kb inversion clade</taxon>
        <taxon>dalbergioids sensu lato</taxon>
        <taxon>Dalbergieae</taxon>
        <taxon>Pterocarpus clade</taxon>
        <taxon>Stylosanthes</taxon>
    </lineage>
</organism>
<comment type="caution">
    <text evidence="1">The sequence shown here is derived from an EMBL/GenBank/DDBJ whole genome shotgun (WGS) entry which is preliminary data.</text>
</comment>
<name>A0ABU6SDP3_9FABA</name>
<accession>A0ABU6SDP3</accession>
<reference evidence="1 2" key="1">
    <citation type="journal article" date="2023" name="Plants (Basel)">
        <title>Bridging the Gap: Combining Genomics and Transcriptomics Approaches to Understand Stylosanthes scabra, an Orphan Legume from the Brazilian Caatinga.</title>
        <authorList>
            <person name="Ferreira-Neto J.R.C."/>
            <person name="da Silva M.D."/>
            <person name="Binneck E."/>
            <person name="de Melo N.F."/>
            <person name="da Silva R.H."/>
            <person name="de Melo A.L.T.M."/>
            <person name="Pandolfi V."/>
            <person name="Bustamante F.O."/>
            <person name="Brasileiro-Vidal A.C."/>
            <person name="Benko-Iseppon A.M."/>
        </authorList>
    </citation>
    <scope>NUCLEOTIDE SEQUENCE [LARGE SCALE GENOMIC DNA]</scope>
    <source>
        <tissue evidence="1">Leaves</tissue>
    </source>
</reference>
<dbReference type="Proteomes" id="UP001341840">
    <property type="component" value="Unassembled WGS sequence"/>
</dbReference>
<evidence type="ECO:0008006" key="3">
    <source>
        <dbReference type="Google" id="ProtNLM"/>
    </source>
</evidence>
<protein>
    <recommendedName>
        <fullName evidence="3">Reverse transcriptase domain-containing protein</fullName>
    </recommendedName>
</protein>
<evidence type="ECO:0000313" key="1">
    <source>
        <dbReference type="EMBL" id="MED6134424.1"/>
    </source>
</evidence>
<proteinExistence type="predicted"/>
<evidence type="ECO:0000313" key="2">
    <source>
        <dbReference type="Proteomes" id="UP001341840"/>
    </source>
</evidence>
<keyword evidence="2" id="KW-1185">Reference proteome</keyword>
<sequence length="138" mass="15826">MLISNPNPDLLDLDLELERTLTRARQVRSRIEFENSLYSQTENLATDEISVDSSLSNSESENFFSPTHADWSDQFVAQIPWDAWRISHKHLKDFDVICATTRRTSGDEDAVRAFAFPFSLEGRAKDWYHSLSGEITAE</sequence>
<dbReference type="EMBL" id="JASCZI010060598">
    <property type="protein sequence ID" value="MED6134424.1"/>
    <property type="molecule type" value="Genomic_DNA"/>
</dbReference>